<evidence type="ECO:0000313" key="5">
    <source>
        <dbReference type="EMBL" id="GHF04791.1"/>
    </source>
</evidence>
<comment type="similarity">
    <text evidence="3">Belongs to the SmpB family.</text>
</comment>
<dbReference type="EMBL" id="BNCH01000007">
    <property type="protein sequence ID" value="GHF04791.1"/>
    <property type="molecule type" value="Genomic_DNA"/>
</dbReference>
<dbReference type="NCBIfam" id="NF003843">
    <property type="entry name" value="PRK05422.1"/>
    <property type="match status" value="1"/>
</dbReference>
<dbReference type="NCBIfam" id="TIGR00086">
    <property type="entry name" value="smpB"/>
    <property type="match status" value="1"/>
</dbReference>
<evidence type="ECO:0000256" key="1">
    <source>
        <dbReference type="ARBA" id="ARBA00022490"/>
    </source>
</evidence>
<dbReference type="PROSITE" id="PS01317">
    <property type="entry name" value="SSRP"/>
    <property type="match status" value="1"/>
</dbReference>
<gene>
    <name evidence="3 5" type="primary">smpB</name>
    <name evidence="5" type="ORF">GCM10016455_27590</name>
</gene>
<name>A0ABQ3JAC1_9RHOB</name>
<comment type="function">
    <text evidence="3">Required for rescue of stalled ribosomes mediated by trans-translation. Binds to transfer-messenger RNA (tmRNA), required for stable association of tmRNA with ribosomes. tmRNA and SmpB together mimic tRNA shape, replacing the anticodon stem-loop with SmpB. tmRNA is encoded by the ssrA gene; the 2 termini fold to resemble tRNA(Ala) and it encodes a 'tag peptide', a short internal open reading frame. During trans-translation Ala-aminoacylated tmRNA acts like a tRNA, entering the A-site of stalled ribosomes, displacing the stalled mRNA. The ribosome then switches to translate the ORF on the tmRNA; the nascent peptide is terminated with the 'tag peptide' encoded by the tmRNA and targeted for degradation. The ribosome is freed to recommence translation, which seems to be the essential function of trans-translation.</text>
</comment>
<feature type="compositionally biased region" description="Basic residues" evidence="4">
    <location>
        <begin position="166"/>
        <end position="175"/>
    </location>
</feature>
<organism evidence="5 6">
    <name type="scientific">Aliiroseovarius zhejiangensis</name>
    <dbReference type="NCBI Taxonomy" id="1632025"/>
    <lineage>
        <taxon>Bacteria</taxon>
        <taxon>Pseudomonadati</taxon>
        <taxon>Pseudomonadota</taxon>
        <taxon>Alphaproteobacteria</taxon>
        <taxon>Rhodobacterales</taxon>
        <taxon>Paracoccaceae</taxon>
        <taxon>Aliiroseovarius</taxon>
    </lineage>
</organism>
<reference evidence="6" key="1">
    <citation type="journal article" date="2019" name="Int. J. Syst. Evol. Microbiol.">
        <title>The Global Catalogue of Microorganisms (GCM) 10K type strain sequencing project: providing services to taxonomists for standard genome sequencing and annotation.</title>
        <authorList>
            <consortium name="The Broad Institute Genomics Platform"/>
            <consortium name="The Broad Institute Genome Sequencing Center for Infectious Disease"/>
            <person name="Wu L."/>
            <person name="Ma J."/>
        </authorList>
    </citation>
    <scope>NUCLEOTIDE SEQUENCE [LARGE SCALE GENOMIC DNA]</scope>
    <source>
        <strain evidence="6">KCTC 42443</strain>
    </source>
</reference>
<sequence length="175" mass="19919">MRGAGLDRGGAKPYIRDMAKTKDDPNYKVIADNRRARYDYAIEEDIECGIVLMGSEVKSLRQGGANIAESYAAVEDGELYLTNAYIAPYKQAVTWGHLERRKRKLLASKREIAKMWNATQRKGMTLVPLVMYFNHKGLVKIKIGIAKGKKAHDKRATEAKRDWGRQKQRLLRHGD</sequence>
<proteinExistence type="inferred from homology"/>
<feature type="region of interest" description="Disordered" evidence="4">
    <location>
        <begin position="153"/>
        <end position="175"/>
    </location>
</feature>
<dbReference type="HAMAP" id="MF_00023">
    <property type="entry name" value="SmpB"/>
    <property type="match status" value="1"/>
</dbReference>
<evidence type="ECO:0000256" key="4">
    <source>
        <dbReference type="SAM" id="MobiDB-lite"/>
    </source>
</evidence>
<feature type="compositionally biased region" description="Basic and acidic residues" evidence="4">
    <location>
        <begin position="154"/>
        <end position="165"/>
    </location>
</feature>
<dbReference type="Proteomes" id="UP000609802">
    <property type="component" value="Unassembled WGS sequence"/>
</dbReference>
<dbReference type="PANTHER" id="PTHR30308:SF2">
    <property type="entry name" value="SSRA-BINDING PROTEIN"/>
    <property type="match status" value="1"/>
</dbReference>
<comment type="subcellular location">
    <subcellularLocation>
        <location evidence="3">Cytoplasm</location>
    </subcellularLocation>
    <text evidence="3">The tmRNA-SmpB complex associates with stalled 70S ribosomes.</text>
</comment>
<dbReference type="Pfam" id="PF01668">
    <property type="entry name" value="SmpB"/>
    <property type="match status" value="1"/>
</dbReference>
<keyword evidence="6" id="KW-1185">Reference proteome</keyword>
<dbReference type="InterPro" id="IPR000037">
    <property type="entry name" value="SsrA-bd_prot"/>
</dbReference>
<comment type="caution">
    <text evidence="5">The sequence shown here is derived from an EMBL/GenBank/DDBJ whole genome shotgun (WGS) entry which is preliminary data.</text>
</comment>
<accession>A0ABQ3JAC1</accession>
<dbReference type="Gene3D" id="2.40.280.10">
    <property type="match status" value="1"/>
</dbReference>
<evidence type="ECO:0000256" key="2">
    <source>
        <dbReference type="ARBA" id="ARBA00022884"/>
    </source>
</evidence>
<dbReference type="InterPro" id="IPR020081">
    <property type="entry name" value="SsrA-bd_prot_CS"/>
</dbReference>
<protein>
    <recommendedName>
        <fullName evidence="3">SsrA-binding protein</fullName>
    </recommendedName>
    <alternativeName>
        <fullName evidence="3">Small protein B</fullName>
    </alternativeName>
</protein>
<dbReference type="InterPro" id="IPR023620">
    <property type="entry name" value="SmpB"/>
</dbReference>
<evidence type="ECO:0000256" key="3">
    <source>
        <dbReference type="HAMAP-Rule" id="MF_00023"/>
    </source>
</evidence>
<dbReference type="SUPFAM" id="SSF74982">
    <property type="entry name" value="Small protein B (SmpB)"/>
    <property type="match status" value="1"/>
</dbReference>
<keyword evidence="2 3" id="KW-0694">RNA-binding</keyword>
<dbReference type="PANTHER" id="PTHR30308">
    <property type="entry name" value="TMRNA-BINDING COMPONENT OF TRANS-TRANSLATION TAGGING COMPLEX"/>
    <property type="match status" value="1"/>
</dbReference>
<keyword evidence="1 3" id="KW-0963">Cytoplasm</keyword>
<evidence type="ECO:0000313" key="6">
    <source>
        <dbReference type="Proteomes" id="UP000609802"/>
    </source>
</evidence>